<accession>A0ACB8CVK6</accession>
<evidence type="ECO:0000313" key="2">
    <source>
        <dbReference type="Proteomes" id="UP000821865"/>
    </source>
</evidence>
<protein>
    <submittedName>
        <fullName evidence="1">Uncharacterized protein</fullName>
    </submittedName>
</protein>
<sequence length="979" mass="110829">MPRQRREKTDDQIAAEKRRRADARRLKRAQETSEQRAERLAQDRESRRTRRQQDTDQVCDARIVSDREAKRAYRAAEQTPEARAERVIKGRQAQRKRRETETPEDGAQRRGKDREAKRARPNWTTAALEEEPGQRRQIVFYVAGMKEGAYTILKSVVVRDDITYVVHANGRLLRQSSFDVEIRSLQDLEALLQIVHNKQFCLGCSCNDVATIRAGVKVGSTLFHKDCSVLTDADKGVCNMCVTLNKSLKKKTSTPARRKVPVAACVLRKRLIRATAARERKKREVKRLSEKLRDTFTTSLDELVQDLPEILKVAIRTAVMQQAAKSPRGHRYTTDWIMVCLLLRLTSPKCYRTLSDMKVLPLPSASRLVQLLKGLPCEYGLNKFALESIKVHMTGKPDHHTYGTIIIDEVKLRESTEFNRVSCKFDGFVNYGDIATADTNKFADHALVIMFNPMFESWVQPIASYATKGAAPGWVLAKIVLNTVLELNEHGAKVVAVISHGAGNNKSMWTHLGISGKLAGAQCKVSHPCIDGAFLHFMCDVPHIIKCVRNHMMKHKYGQIREHQVKYQHYERLLEAEKKAHINVVPKLTEYHVKPQRLQTMNVRLATQVFSRSVAIGLKVYRQLKVPGFADSTGTEEFTLLINDLFDILNARIPPAGIKKGSPKIQFLKDFLEMMNWTESNKNVKLFASAQTVESIRVTLMSVLSLIEFLHSKGVNYILTASLNQDPLERFFGLLRSFGGDEDHPTVTKFSQVFRILSLYTPVKMAVKGNCETGSGRVLLSAFESLGAKRQDALRQKSVHKEHVWKKLMAIPFTELCSAADDHGYNDPAPETTAVYYLAGYVAFKLRKTTRCKNCMKEALGSQDSIPPAAVLVIERAFVTGSLVFPSNKQFTCISSVEHTFRQVCKGETFGDLFWDVLDALIKKGTNTVGCPEHAEKLTAELIIHFYLLTRMHFFARLKCQENDSAVRAQRERKKAKLV</sequence>
<comment type="caution">
    <text evidence="1">The sequence shown here is derived from an EMBL/GenBank/DDBJ whole genome shotgun (WGS) entry which is preliminary data.</text>
</comment>
<reference evidence="1" key="1">
    <citation type="submission" date="2020-05" db="EMBL/GenBank/DDBJ databases">
        <title>Large-scale comparative analyses of tick genomes elucidate their genetic diversity and vector capacities.</title>
        <authorList>
            <person name="Jia N."/>
            <person name="Wang J."/>
            <person name="Shi W."/>
            <person name="Du L."/>
            <person name="Sun Y."/>
            <person name="Zhan W."/>
            <person name="Jiang J."/>
            <person name="Wang Q."/>
            <person name="Zhang B."/>
            <person name="Ji P."/>
            <person name="Sakyi L.B."/>
            <person name="Cui X."/>
            <person name="Yuan T."/>
            <person name="Jiang B."/>
            <person name="Yang W."/>
            <person name="Lam T.T.-Y."/>
            <person name="Chang Q."/>
            <person name="Ding S."/>
            <person name="Wang X."/>
            <person name="Zhu J."/>
            <person name="Ruan X."/>
            <person name="Zhao L."/>
            <person name="Wei J."/>
            <person name="Que T."/>
            <person name="Du C."/>
            <person name="Cheng J."/>
            <person name="Dai P."/>
            <person name="Han X."/>
            <person name="Huang E."/>
            <person name="Gao Y."/>
            <person name="Liu J."/>
            <person name="Shao H."/>
            <person name="Ye R."/>
            <person name="Li L."/>
            <person name="Wei W."/>
            <person name="Wang X."/>
            <person name="Wang C."/>
            <person name="Yang T."/>
            <person name="Huo Q."/>
            <person name="Li W."/>
            <person name="Guo W."/>
            <person name="Chen H."/>
            <person name="Zhou L."/>
            <person name="Ni X."/>
            <person name="Tian J."/>
            <person name="Zhou Y."/>
            <person name="Sheng Y."/>
            <person name="Liu T."/>
            <person name="Pan Y."/>
            <person name="Xia L."/>
            <person name="Li J."/>
            <person name="Zhao F."/>
            <person name="Cao W."/>
        </authorList>
    </citation>
    <scope>NUCLEOTIDE SEQUENCE</scope>
    <source>
        <strain evidence="1">Dsil-2018</strain>
    </source>
</reference>
<dbReference type="Proteomes" id="UP000821865">
    <property type="component" value="Chromosome 4"/>
</dbReference>
<keyword evidence="2" id="KW-1185">Reference proteome</keyword>
<organism evidence="1 2">
    <name type="scientific">Dermacentor silvarum</name>
    <name type="common">Tick</name>
    <dbReference type="NCBI Taxonomy" id="543639"/>
    <lineage>
        <taxon>Eukaryota</taxon>
        <taxon>Metazoa</taxon>
        <taxon>Ecdysozoa</taxon>
        <taxon>Arthropoda</taxon>
        <taxon>Chelicerata</taxon>
        <taxon>Arachnida</taxon>
        <taxon>Acari</taxon>
        <taxon>Parasitiformes</taxon>
        <taxon>Ixodida</taxon>
        <taxon>Ixodoidea</taxon>
        <taxon>Ixodidae</taxon>
        <taxon>Rhipicephalinae</taxon>
        <taxon>Dermacentor</taxon>
    </lineage>
</organism>
<gene>
    <name evidence="1" type="ORF">HPB49_003995</name>
</gene>
<evidence type="ECO:0000313" key="1">
    <source>
        <dbReference type="EMBL" id="KAH7953032.1"/>
    </source>
</evidence>
<proteinExistence type="predicted"/>
<dbReference type="EMBL" id="CM023473">
    <property type="protein sequence ID" value="KAH7953032.1"/>
    <property type="molecule type" value="Genomic_DNA"/>
</dbReference>
<name>A0ACB8CVK6_DERSI</name>